<feature type="non-terminal residue" evidence="1">
    <location>
        <position position="80"/>
    </location>
</feature>
<accession>A0AAJ2NUF2</accession>
<evidence type="ECO:0000313" key="1">
    <source>
        <dbReference type="EMBL" id="MDV2888352.1"/>
    </source>
</evidence>
<dbReference type="AlphaFoldDB" id="A0AAJ2NUF2"/>
<proteinExistence type="predicted"/>
<dbReference type="Proteomes" id="UP001285636">
    <property type="component" value="Unassembled WGS sequence"/>
</dbReference>
<feature type="non-terminal residue" evidence="1">
    <location>
        <position position="1"/>
    </location>
</feature>
<sequence>HVFAVIDRKIDAPGILLAQQEGIITGTDWRPFLSENIDIIIEVTGDEKIFQILRDEKNKKTVLIPGSVAFLVAKLMEEKE</sequence>
<gene>
    <name evidence="1" type="ORF">RYX45_24640</name>
</gene>
<protein>
    <submittedName>
        <fullName evidence="1">Sigma-54-dependent Fis family transcriptional regulator</fullName>
    </submittedName>
</protein>
<name>A0AAJ2NUF2_ALKPS</name>
<evidence type="ECO:0000313" key="2">
    <source>
        <dbReference type="Proteomes" id="UP001285636"/>
    </source>
</evidence>
<comment type="caution">
    <text evidence="1">The sequence shown here is derived from an EMBL/GenBank/DDBJ whole genome shotgun (WGS) entry which is preliminary data.</text>
</comment>
<reference evidence="1" key="1">
    <citation type="submission" date="2023-10" db="EMBL/GenBank/DDBJ databases">
        <title>Screening of Alkalihalophilus pseudofirmusBZ-TG-HK211 and Its Alleviation of Salt Stress on Rapeseed Growth.</title>
        <authorList>
            <person name="Zhao B."/>
            <person name="Guo T."/>
        </authorList>
    </citation>
    <scope>NUCLEOTIDE SEQUENCE</scope>
    <source>
        <strain evidence="1">BZ-TG-HK211</strain>
    </source>
</reference>
<organism evidence="1 2">
    <name type="scientific">Alkalihalophilus pseudofirmus</name>
    <name type="common">Bacillus pseudofirmus</name>
    <dbReference type="NCBI Taxonomy" id="79885"/>
    <lineage>
        <taxon>Bacteria</taxon>
        <taxon>Bacillati</taxon>
        <taxon>Bacillota</taxon>
        <taxon>Bacilli</taxon>
        <taxon>Bacillales</taxon>
        <taxon>Bacillaceae</taxon>
        <taxon>Alkalihalophilus</taxon>
    </lineage>
</organism>
<dbReference type="EMBL" id="JAWJAY010001329">
    <property type="protein sequence ID" value="MDV2888352.1"/>
    <property type="molecule type" value="Genomic_DNA"/>
</dbReference>